<reference evidence="2 3" key="1">
    <citation type="submission" date="2020-09" db="EMBL/GenBank/DDBJ databases">
        <title>Diversity and distribution of actinomycetes associated with coral in the coast of Hainan.</title>
        <authorList>
            <person name="Li F."/>
        </authorList>
    </citation>
    <scope>NUCLEOTIDE SEQUENCE [LARGE SCALE GENOMIC DNA]</scope>
    <source>
        <strain evidence="2 3">HNM0947</strain>
    </source>
</reference>
<organism evidence="2 3">
    <name type="scientific">Nocardiopsis coralli</name>
    <dbReference type="NCBI Taxonomy" id="2772213"/>
    <lineage>
        <taxon>Bacteria</taxon>
        <taxon>Bacillati</taxon>
        <taxon>Actinomycetota</taxon>
        <taxon>Actinomycetes</taxon>
        <taxon>Streptosporangiales</taxon>
        <taxon>Nocardiopsidaceae</taxon>
        <taxon>Nocardiopsis</taxon>
    </lineage>
</organism>
<keyword evidence="3" id="KW-1185">Reference proteome</keyword>
<comment type="caution">
    <text evidence="2">The sequence shown here is derived from an EMBL/GenBank/DDBJ whole genome shotgun (WGS) entry which is preliminary data.</text>
</comment>
<dbReference type="InterPro" id="IPR007278">
    <property type="entry name" value="DUF397"/>
</dbReference>
<proteinExistence type="predicted"/>
<dbReference type="Proteomes" id="UP000806528">
    <property type="component" value="Unassembled WGS sequence"/>
</dbReference>
<dbReference type="EMBL" id="JADBGI010000013">
    <property type="protein sequence ID" value="MBE3000155.1"/>
    <property type="molecule type" value="Genomic_DNA"/>
</dbReference>
<accession>A0ABR9P8Y8</accession>
<dbReference type="Pfam" id="PF04149">
    <property type="entry name" value="DUF397"/>
    <property type="match status" value="1"/>
</dbReference>
<sequence>MQLNFHKSSHSTTAQECVEVAEFSSGAAVRDTQHREDGYLVFSATEWRAALGALGAPAR</sequence>
<feature type="domain" description="DUF397" evidence="1">
    <location>
        <begin position="4"/>
        <end position="52"/>
    </location>
</feature>
<evidence type="ECO:0000313" key="3">
    <source>
        <dbReference type="Proteomes" id="UP000806528"/>
    </source>
</evidence>
<dbReference type="RefSeq" id="WP_193122771.1">
    <property type="nucleotide sequence ID" value="NZ_JADBGI010000013.1"/>
</dbReference>
<protein>
    <submittedName>
        <fullName evidence="2">DUF397 domain-containing protein</fullName>
    </submittedName>
</protein>
<evidence type="ECO:0000259" key="1">
    <source>
        <dbReference type="Pfam" id="PF04149"/>
    </source>
</evidence>
<gene>
    <name evidence="2" type="ORF">IDM40_15810</name>
</gene>
<name>A0ABR9P8Y8_9ACTN</name>
<evidence type="ECO:0000313" key="2">
    <source>
        <dbReference type="EMBL" id="MBE3000155.1"/>
    </source>
</evidence>